<dbReference type="EMBL" id="JBFOLJ010000011">
    <property type="protein sequence ID" value="KAL2494162.1"/>
    <property type="molecule type" value="Genomic_DNA"/>
</dbReference>
<feature type="domain" description="Berberine/berberine-like" evidence="3">
    <location>
        <begin position="263"/>
        <end position="320"/>
    </location>
</feature>
<dbReference type="Gene3D" id="3.30.465.10">
    <property type="match status" value="2"/>
</dbReference>
<dbReference type="Proteomes" id="UP001604277">
    <property type="component" value="Unassembled WGS sequence"/>
</dbReference>
<reference evidence="5" key="1">
    <citation type="submission" date="2024-07" db="EMBL/GenBank/DDBJ databases">
        <title>Two chromosome-level genome assemblies of Korean endemic species Abeliophyllum distichum and Forsythia ovata (Oleaceae).</title>
        <authorList>
            <person name="Jang H."/>
        </authorList>
    </citation>
    <scope>NUCLEOTIDE SEQUENCE [LARGE SCALE GENOMIC DNA]</scope>
</reference>
<dbReference type="AlphaFoldDB" id="A0ABD1S0G3"/>
<evidence type="ECO:0000256" key="1">
    <source>
        <dbReference type="ARBA" id="ARBA00022630"/>
    </source>
</evidence>
<dbReference type="SUPFAM" id="SSF56176">
    <property type="entry name" value="FAD-binding/transporter-associated domain-like"/>
    <property type="match status" value="1"/>
</dbReference>
<protein>
    <submittedName>
        <fullName evidence="4">FAD-binding Berberine family protein</fullName>
    </submittedName>
</protein>
<evidence type="ECO:0000313" key="5">
    <source>
        <dbReference type="Proteomes" id="UP001604277"/>
    </source>
</evidence>
<evidence type="ECO:0000256" key="2">
    <source>
        <dbReference type="ARBA" id="ARBA00022827"/>
    </source>
</evidence>
<evidence type="ECO:0000259" key="3">
    <source>
        <dbReference type="Pfam" id="PF08031"/>
    </source>
</evidence>
<keyword evidence="5" id="KW-1185">Reference proteome</keyword>
<dbReference type="Pfam" id="PF08031">
    <property type="entry name" value="BBE"/>
    <property type="match status" value="1"/>
</dbReference>
<name>A0ABD1S0G3_9LAMI</name>
<dbReference type="InterPro" id="IPR012951">
    <property type="entry name" value="BBE"/>
</dbReference>
<evidence type="ECO:0000313" key="4">
    <source>
        <dbReference type="EMBL" id="KAL2494162.1"/>
    </source>
</evidence>
<dbReference type="InterPro" id="IPR016169">
    <property type="entry name" value="FAD-bd_PCMH_sub2"/>
</dbReference>
<accession>A0ABD1S0G3</accession>
<organism evidence="4 5">
    <name type="scientific">Forsythia ovata</name>
    <dbReference type="NCBI Taxonomy" id="205694"/>
    <lineage>
        <taxon>Eukaryota</taxon>
        <taxon>Viridiplantae</taxon>
        <taxon>Streptophyta</taxon>
        <taxon>Embryophyta</taxon>
        <taxon>Tracheophyta</taxon>
        <taxon>Spermatophyta</taxon>
        <taxon>Magnoliopsida</taxon>
        <taxon>eudicotyledons</taxon>
        <taxon>Gunneridae</taxon>
        <taxon>Pentapetalae</taxon>
        <taxon>asterids</taxon>
        <taxon>lamiids</taxon>
        <taxon>Lamiales</taxon>
        <taxon>Oleaceae</taxon>
        <taxon>Forsythieae</taxon>
        <taxon>Forsythia</taxon>
    </lineage>
</organism>
<proteinExistence type="predicted"/>
<gene>
    <name evidence="4" type="ORF">Fot_37919</name>
</gene>
<dbReference type="PANTHER" id="PTHR32448">
    <property type="entry name" value="OS08G0158400 PROTEIN"/>
    <property type="match status" value="1"/>
</dbReference>
<dbReference type="InterPro" id="IPR036318">
    <property type="entry name" value="FAD-bd_PCMH-like_sf"/>
</dbReference>
<keyword evidence="2" id="KW-0274">FAD</keyword>
<keyword evidence="1" id="KW-0285">Flavoprotein</keyword>
<sequence>MSGGGYGMLSRRHGIAADHIIDAKVIDVNGRILDRKSMGEDLFWAIRGGGGTSFGIVVAFKIELIVIPQTVTVFNVTRTLEQNATQLVHRWQYIADKIDENLLLRLFLRSLTSSRNGKRTIGAFFTSLYLGRVDDLLPIMQEKFPELGLVKEDWFHSVRPYFKGKSDYATEPIPEHGLKGIWKFLDEETENRAELQFSPYGGRLNDYSESEIPFPHRAGNIFMINYVVNWDTPGKNESERHVNWIRKLYSYMAPYVSKSPRTAYFNYRDLDIGMNNERNTSFKQASVWGFKYFKNNYRRLVCVKTEVDPSNFFRNEQSLPPLSSSQSLTRHCGDIEPQIHQKYKYKKYLSY</sequence>
<comment type="caution">
    <text evidence="4">The sequence shown here is derived from an EMBL/GenBank/DDBJ whole genome shotgun (WGS) entry which is preliminary data.</text>
</comment>
<dbReference type="Gene3D" id="3.40.462.20">
    <property type="match status" value="2"/>
</dbReference>